<dbReference type="SUPFAM" id="SSF52540">
    <property type="entry name" value="P-loop containing nucleoside triphosphate hydrolases"/>
    <property type="match status" value="1"/>
</dbReference>
<dbReference type="Gene3D" id="3.40.50.300">
    <property type="entry name" value="P-loop containing nucleotide triphosphate hydrolases"/>
    <property type="match status" value="1"/>
</dbReference>
<dbReference type="Pfam" id="PF00503">
    <property type="entry name" value="G-alpha"/>
    <property type="match status" value="1"/>
</dbReference>
<feature type="region of interest" description="Disordered" evidence="13">
    <location>
        <begin position="120"/>
        <end position="151"/>
    </location>
</feature>
<dbReference type="GO" id="GO:0001664">
    <property type="term" value="F:G protein-coupled receptor binding"/>
    <property type="evidence" value="ECO:0007669"/>
    <property type="project" value="TreeGrafter"/>
</dbReference>
<protein>
    <recommendedName>
        <fullName evidence="16">Extra-large guanine nucleotide-binding protein 3</fullName>
    </recommendedName>
</protein>
<dbReference type="GO" id="GO:0003924">
    <property type="term" value="F:GTPase activity"/>
    <property type="evidence" value="ECO:0007669"/>
    <property type="project" value="InterPro"/>
</dbReference>
<dbReference type="GO" id="GO:0031683">
    <property type="term" value="F:G-protein beta/gamma-subunit complex binding"/>
    <property type="evidence" value="ECO:0007669"/>
    <property type="project" value="InterPro"/>
</dbReference>
<evidence type="ECO:0000256" key="7">
    <source>
        <dbReference type="ARBA" id="ARBA00023134"/>
    </source>
</evidence>
<evidence type="ECO:0000313" key="15">
    <source>
        <dbReference type="Proteomes" id="UP001153076"/>
    </source>
</evidence>
<feature type="binding site" evidence="11">
    <location>
        <begin position="628"/>
        <end position="634"/>
    </location>
    <ligand>
        <name>GTP</name>
        <dbReference type="ChEBI" id="CHEBI:37565"/>
    </ligand>
</feature>
<sequence>MGDEGDDWRDMLKKMLPPGASLPEGADNPDYSIAIEYKGPLSPQQVPRVEPIDVSAEDIPTASIAEPLSHSQRQFSSSAPPVVEPIPLPVSHIAGAVESPSQSPRISGSSETVVSVLQSHDFSSASPSASPGSAHNTGNNSTNQTADRGRRVPVVTFSTVDGSEREDVDAEHSIYPEYDGLSRENSKKTKKIKVCYRCGKGKWETKEVCLVCDAKYCSNCVLRAMGSMPEGRKCVTCIGKPIDESKRRKLGKNSRVLSRLLSPLEVKQIMKAERECSANQLRPEQVIVNGYRLTPEEMAELFGCPLPPQKLKPGRYWYDKESGLWGKEGEKPDRIISSNLNFTGKLNPSASRGNTGVYINGREITRRELRVLKLANVQCPRATHFWVYDDGRYEEEGQNKIRGNIWEKASTRFVCALFSLPVPQGQPHILDDMNNSFGVSNYLEQKRIQKLLLLGVEGSGTSTIFKQAKFLNGNTFSAVELQDIKLRIQSNLYRYLSILLDAQEHFEEEDIANLRTQQPHDENTGSGGNSKVGSNEAVHCIYSINPKLKHFSDWLLEIIAMGDLDTFFPAATREYAPLVEEVWRDPAIQETYRRKDELHLLPDVAEYFLSRAVEVSSNEYEPSERDILYAEGVTQGNGLAFLEFSLDDRSPMSETYADNMDGPPSPLTKYQLIRLNAKGINEGCKWVEMFEDVRAIIFCVALSDYDQTWIAPDSTGNGTLLENKMMQSKELFEKMIIHACFRDTPFVLVLNKYDLFEEKVGCKPLSTCEWFNDFCPVRTNQTNQTLASQAYFYVAMKFKDLYASITGRKLFVWQSRARDRVNVDEAFKYVREILKWDEEKDEDYCAAEDSAYSTDISSSPYVIRQE</sequence>
<dbReference type="InterPro" id="IPR011011">
    <property type="entry name" value="Znf_FYVE_PHD"/>
</dbReference>
<keyword evidence="6" id="KW-0106">Calcium</keyword>
<evidence type="ECO:0000256" key="13">
    <source>
        <dbReference type="SAM" id="MobiDB-lite"/>
    </source>
</evidence>
<keyword evidence="12" id="KW-0460">Magnesium</keyword>
<dbReference type="AlphaFoldDB" id="A0A9Q1KS70"/>
<keyword evidence="2 12" id="KW-0479">Metal-binding</keyword>
<dbReference type="GO" id="GO:0005634">
    <property type="term" value="C:nucleus"/>
    <property type="evidence" value="ECO:0007669"/>
    <property type="project" value="UniProtKB-SubCell"/>
</dbReference>
<dbReference type="OrthoDB" id="5817230at2759"/>
<feature type="compositionally biased region" description="Polar residues" evidence="13">
    <location>
        <begin position="69"/>
        <end position="79"/>
    </location>
</feature>
<dbReference type="GO" id="GO:0007188">
    <property type="term" value="P:adenylate cyclase-modulating G protein-coupled receptor signaling pathway"/>
    <property type="evidence" value="ECO:0007669"/>
    <property type="project" value="TreeGrafter"/>
</dbReference>
<comment type="caution">
    <text evidence="14">The sequence shown here is derived from an EMBL/GenBank/DDBJ whole genome shotgun (WGS) entry which is preliminary data.</text>
</comment>
<keyword evidence="9" id="KW-0539">Nucleus</keyword>
<feature type="compositionally biased region" description="Polar residues" evidence="13">
    <location>
        <begin position="135"/>
        <end position="146"/>
    </location>
</feature>
<evidence type="ECO:0000313" key="14">
    <source>
        <dbReference type="EMBL" id="KAJ8448447.1"/>
    </source>
</evidence>
<evidence type="ECO:0000256" key="2">
    <source>
        <dbReference type="ARBA" id="ARBA00022723"/>
    </source>
</evidence>
<keyword evidence="7 11" id="KW-0342">GTP-binding</keyword>
<dbReference type="FunFam" id="3.40.50.300:FF:001044">
    <property type="entry name" value="Extra-large guanine nucleotide-binding protein 3"/>
    <property type="match status" value="1"/>
</dbReference>
<feature type="binding site" evidence="12">
    <location>
        <position position="634"/>
    </location>
    <ligand>
        <name>Mg(2+)</name>
        <dbReference type="ChEBI" id="CHEBI:18420"/>
    </ligand>
</feature>
<dbReference type="GO" id="GO:0008270">
    <property type="term" value="F:zinc ion binding"/>
    <property type="evidence" value="ECO:0007669"/>
    <property type="project" value="UniProtKB-KW"/>
</dbReference>
<dbReference type="GO" id="GO:0005737">
    <property type="term" value="C:cytoplasm"/>
    <property type="evidence" value="ECO:0007669"/>
    <property type="project" value="TreeGrafter"/>
</dbReference>
<evidence type="ECO:0000256" key="6">
    <source>
        <dbReference type="ARBA" id="ARBA00022837"/>
    </source>
</evidence>
<proteinExistence type="inferred from homology"/>
<dbReference type="Proteomes" id="UP001153076">
    <property type="component" value="Unassembled WGS sequence"/>
</dbReference>
<feature type="region of interest" description="Disordered" evidence="13">
    <location>
        <begin position="53"/>
        <end position="80"/>
    </location>
</feature>
<dbReference type="GO" id="GO:0005525">
    <property type="term" value="F:GTP binding"/>
    <property type="evidence" value="ECO:0007669"/>
    <property type="project" value="UniProtKB-KW"/>
</dbReference>
<dbReference type="FunFam" id="1.10.400.10:FF:000005">
    <property type="entry name" value="Extra-large guanine nucleotide-binding protein 3"/>
    <property type="match status" value="1"/>
</dbReference>
<reference evidence="14" key="1">
    <citation type="submission" date="2022-04" db="EMBL/GenBank/DDBJ databases">
        <title>Carnegiea gigantea Genome sequencing and assembly v2.</title>
        <authorList>
            <person name="Copetti D."/>
            <person name="Sanderson M.J."/>
            <person name="Burquez A."/>
            <person name="Wojciechowski M.F."/>
        </authorList>
    </citation>
    <scope>NUCLEOTIDE SEQUENCE</scope>
    <source>
        <strain evidence="14">SGP5-SGP5p</strain>
        <tissue evidence="14">Aerial part</tissue>
    </source>
</reference>
<dbReference type="InterPro" id="IPR011025">
    <property type="entry name" value="GproteinA_insert"/>
</dbReference>
<dbReference type="GO" id="GO:0005834">
    <property type="term" value="C:heterotrimeric G-protein complex"/>
    <property type="evidence" value="ECO:0007669"/>
    <property type="project" value="TreeGrafter"/>
</dbReference>
<dbReference type="InterPro" id="IPR001019">
    <property type="entry name" value="Gprotein_alpha_su"/>
</dbReference>
<feature type="compositionally biased region" description="Low complexity" evidence="13">
    <location>
        <begin position="123"/>
        <end position="134"/>
    </location>
</feature>
<keyword evidence="5" id="KW-0862">Zinc</keyword>
<dbReference type="SMART" id="SM00275">
    <property type="entry name" value="G_alpha"/>
    <property type="match status" value="1"/>
</dbReference>
<organism evidence="14 15">
    <name type="scientific">Carnegiea gigantea</name>
    <dbReference type="NCBI Taxonomy" id="171969"/>
    <lineage>
        <taxon>Eukaryota</taxon>
        <taxon>Viridiplantae</taxon>
        <taxon>Streptophyta</taxon>
        <taxon>Embryophyta</taxon>
        <taxon>Tracheophyta</taxon>
        <taxon>Spermatophyta</taxon>
        <taxon>Magnoliopsida</taxon>
        <taxon>eudicotyledons</taxon>
        <taxon>Gunneridae</taxon>
        <taxon>Pentapetalae</taxon>
        <taxon>Caryophyllales</taxon>
        <taxon>Cactineae</taxon>
        <taxon>Cactaceae</taxon>
        <taxon>Cactoideae</taxon>
        <taxon>Echinocereeae</taxon>
        <taxon>Carnegiea</taxon>
    </lineage>
</organism>
<comment type="similarity">
    <text evidence="10">Belongs to the G-alpha family. XLG subfamily.</text>
</comment>
<keyword evidence="8" id="KW-0807">Transducer</keyword>
<evidence type="ECO:0000256" key="10">
    <source>
        <dbReference type="ARBA" id="ARBA00060880"/>
    </source>
</evidence>
<feature type="binding site" evidence="12">
    <location>
        <position position="462"/>
    </location>
    <ligand>
        <name>Mg(2+)</name>
        <dbReference type="ChEBI" id="CHEBI:18420"/>
    </ligand>
</feature>
<gene>
    <name evidence="14" type="ORF">Cgig2_022075</name>
</gene>
<evidence type="ECO:0000256" key="3">
    <source>
        <dbReference type="ARBA" id="ARBA00022741"/>
    </source>
</evidence>
<evidence type="ECO:0008006" key="16">
    <source>
        <dbReference type="Google" id="ProtNLM"/>
    </source>
</evidence>
<dbReference type="SUPFAM" id="SSF57903">
    <property type="entry name" value="FYVE/PHD zinc finger"/>
    <property type="match status" value="1"/>
</dbReference>
<evidence type="ECO:0000256" key="8">
    <source>
        <dbReference type="ARBA" id="ARBA00023224"/>
    </source>
</evidence>
<feature type="binding site" evidence="11">
    <location>
        <position position="817"/>
    </location>
    <ligand>
        <name>GTP</name>
        <dbReference type="ChEBI" id="CHEBI:37565"/>
    </ligand>
</feature>
<keyword evidence="4" id="KW-0863">Zinc-finger</keyword>
<name>A0A9Q1KS70_9CARY</name>
<accession>A0A9Q1KS70</accession>
<evidence type="ECO:0000256" key="5">
    <source>
        <dbReference type="ARBA" id="ARBA00022833"/>
    </source>
</evidence>
<dbReference type="PRINTS" id="PR00318">
    <property type="entry name" value="GPROTEINA"/>
</dbReference>
<evidence type="ECO:0000256" key="11">
    <source>
        <dbReference type="PIRSR" id="PIRSR601019-1"/>
    </source>
</evidence>
<dbReference type="SUPFAM" id="SSF47895">
    <property type="entry name" value="Transducin (alpha subunit), insertion domain"/>
    <property type="match status" value="1"/>
</dbReference>
<evidence type="ECO:0000256" key="12">
    <source>
        <dbReference type="PIRSR" id="PIRSR601019-2"/>
    </source>
</evidence>
<keyword evidence="15" id="KW-1185">Reference proteome</keyword>
<evidence type="ECO:0000256" key="1">
    <source>
        <dbReference type="ARBA" id="ARBA00004123"/>
    </source>
</evidence>
<dbReference type="PANTHER" id="PTHR10218">
    <property type="entry name" value="GTP-BINDING PROTEIN ALPHA SUBUNIT"/>
    <property type="match status" value="1"/>
</dbReference>
<keyword evidence="3 11" id="KW-0547">Nucleotide-binding</keyword>
<dbReference type="EMBL" id="JAKOGI010000030">
    <property type="protein sequence ID" value="KAJ8448447.1"/>
    <property type="molecule type" value="Genomic_DNA"/>
</dbReference>
<dbReference type="InterPro" id="IPR027417">
    <property type="entry name" value="P-loop_NTPase"/>
</dbReference>
<dbReference type="Gene3D" id="1.10.400.10">
    <property type="entry name" value="GI Alpha 1, domain 2-like"/>
    <property type="match status" value="1"/>
</dbReference>
<dbReference type="CDD" id="cd00066">
    <property type="entry name" value="G-alpha"/>
    <property type="match status" value="1"/>
</dbReference>
<feature type="region of interest" description="Disordered" evidence="13">
    <location>
        <begin position="1"/>
        <end position="31"/>
    </location>
</feature>
<feature type="binding site" evidence="11">
    <location>
        <begin position="751"/>
        <end position="754"/>
    </location>
    <ligand>
        <name>GTP</name>
        <dbReference type="ChEBI" id="CHEBI:37565"/>
    </ligand>
</feature>
<evidence type="ECO:0000256" key="4">
    <source>
        <dbReference type="ARBA" id="ARBA00022771"/>
    </source>
</evidence>
<comment type="subcellular location">
    <subcellularLocation>
        <location evidence="1">Nucleus</location>
    </subcellularLocation>
</comment>
<dbReference type="PANTHER" id="PTHR10218:SF334">
    <property type="entry name" value="EXTRA-LARGE GUANINE NUCLEOTIDE-BINDING PROTEIN 3"/>
    <property type="match status" value="1"/>
</dbReference>
<evidence type="ECO:0000256" key="9">
    <source>
        <dbReference type="ARBA" id="ARBA00023242"/>
    </source>
</evidence>
<dbReference type="PROSITE" id="PS51882">
    <property type="entry name" value="G_ALPHA"/>
    <property type="match status" value="1"/>
</dbReference>